<evidence type="ECO:0000313" key="9">
    <source>
        <dbReference type="WBParaSite" id="PSAMB.scaffold4599size14108.g24686.t1"/>
    </source>
</evidence>
<sequence>MMNIYRQDSALDSSPPSSTGSRRNSLSIVDGIRDLVRKKRSKSRLEDNGKYKGSGDSHFCFDIDSDSDEDAPHYPRFKPHRRFSVPEKTLRSADYAILRSTSRRWEFEVLSAFDKNSDPYRQYLQSITCYELAPSHGIVIHIDSTLSLHRALVALKESGKAAALVTDSEQCQVVSILSHTDCLQALLMAEQDAEMGEKSVKEYLRLCSDKKRLVTTNVHLTLWDVARLFCANRVHRIPVMQVDEAHQETDVLYLLSLQAIFSEPVVKQLETRWKIASYMQERLIDSRVGTWGQIETISEQQTVRTAISVLMKKKISCMPVVDAFGSAKAVLTKQDITHVLAGKSSSHYLDVLGMTVAETIAARQEHLRPPFTTQNRTIGDTIAKIVADHVHQCVFVLDEKRVPIAAVAMVDLMEYILNWSDSTKC</sequence>
<feature type="domain" description="CBS" evidence="7">
    <location>
        <begin position="288"/>
        <end position="351"/>
    </location>
</feature>
<dbReference type="AlphaFoldDB" id="A0A914WNM4"/>
<evidence type="ECO:0000256" key="2">
    <source>
        <dbReference type="ARBA" id="ARBA00022737"/>
    </source>
</evidence>
<keyword evidence="3 5" id="KW-0129">CBS domain</keyword>
<dbReference type="PROSITE" id="PS51371">
    <property type="entry name" value="CBS"/>
    <property type="match status" value="1"/>
</dbReference>
<dbReference type="GO" id="GO:0031588">
    <property type="term" value="C:nucleotide-activated protein kinase complex"/>
    <property type="evidence" value="ECO:0007669"/>
    <property type="project" value="TreeGrafter"/>
</dbReference>
<accession>A0A914WNM4</accession>
<dbReference type="Pfam" id="PF00571">
    <property type="entry name" value="CBS"/>
    <property type="match status" value="1"/>
</dbReference>
<evidence type="ECO:0000313" key="8">
    <source>
        <dbReference type="Proteomes" id="UP000887566"/>
    </source>
</evidence>
<evidence type="ECO:0000256" key="4">
    <source>
        <dbReference type="ARBA" id="ARBA00025878"/>
    </source>
</evidence>
<dbReference type="Proteomes" id="UP000887566">
    <property type="component" value="Unplaced"/>
</dbReference>
<keyword evidence="2" id="KW-0677">Repeat</keyword>
<protein>
    <submittedName>
        <fullName evidence="9">CBS domain-containing protein</fullName>
    </submittedName>
</protein>
<dbReference type="GO" id="GO:0019901">
    <property type="term" value="F:protein kinase binding"/>
    <property type="evidence" value="ECO:0007669"/>
    <property type="project" value="TreeGrafter"/>
</dbReference>
<evidence type="ECO:0000256" key="3">
    <source>
        <dbReference type="ARBA" id="ARBA00023122"/>
    </source>
</evidence>
<organism evidence="8 9">
    <name type="scientific">Plectus sambesii</name>
    <dbReference type="NCBI Taxonomy" id="2011161"/>
    <lineage>
        <taxon>Eukaryota</taxon>
        <taxon>Metazoa</taxon>
        <taxon>Ecdysozoa</taxon>
        <taxon>Nematoda</taxon>
        <taxon>Chromadorea</taxon>
        <taxon>Plectida</taxon>
        <taxon>Plectina</taxon>
        <taxon>Plectoidea</taxon>
        <taxon>Plectidae</taxon>
        <taxon>Plectus</taxon>
    </lineage>
</organism>
<reference evidence="9" key="1">
    <citation type="submission" date="2022-11" db="UniProtKB">
        <authorList>
            <consortium name="WormBaseParasite"/>
        </authorList>
    </citation>
    <scope>IDENTIFICATION</scope>
</reference>
<proteinExistence type="inferred from homology"/>
<comment type="subunit">
    <text evidence="4">AMPK is a heterotrimer of an alpha catalytic subunit (PRKAA1 or PRKAA2), a beta (PRKAB1 or PRKAB2) and a gamma non-catalytic subunits (PRKAG1, PRKAG2 or PRKAG3). Interacts with FNIP1 and FNIP2.</text>
</comment>
<dbReference type="GO" id="GO:0005634">
    <property type="term" value="C:nucleus"/>
    <property type="evidence" value="ECO:0007669"/>
    <property type="project" value="TreeGrafter"/>
</dbReference>
<dbReference type="PANTHER" id="PTHR13780">
    <property type="entry name" value="AMP-ACTIVATED PROTEIN KINASE, GAMMA REGULATORY SUBUNIT"/>
    <property type="match status" value="1"/>
</dbReference>
<name>A0A914WNM4_9BILA</name>
<dbReference type="InterPro" id="IPR050511">
    <property type="entry name" value="AMPK_gamma/SDS23_families"/>
</dbReference>
<dbReference type="Gene3D" id="3.10.580.10">
    <property type="entry name" value="CBS-domain"/>
    <property type="match status" value="2"/>
</dbReference>
<keyword evidence="8" id="KW-1185">Reference proteome</keyword>
<feature type="compositionally biased region" description="Polar residues" evidence="6">
    <location>
        <begin position="10"/>
        <end position="25"/>
    </location>
</feature>
<comment type="similarity">
    <text evidence="1">Belongs to the 5'-AMP-activated protein kinase gamma subunit family.</text>
</comment>
<dbReference type="GO" id="GO:0016208">
    <property type="term" value="F:AMP binding"/>
    <property type="evidence" value="ECO:0007669"/>
    <property type="project" value="TreeGrafter"/>
</dbReference>
<dbReference type="SMART" id="SM00116">
    <property type="entry name" value="CBS"/>
    <property type="match status" value="3"/>
</dbReference>
<dbReference type="SUPFAM" id="SSF54631">
    <property type="entry name" value="CBS-domain pair"/>
    <property type="match status" value="2"/>
</dbReference>
<feature type="region of interest" description="Disordered" evidence="6">
    <location>
        <begin position="1"/>
        <end position="25"/>
    </location>
</feature>
<dbReference type="GO" id="GO:0019887">
    <property type="term" value="F:protein kinase regulator activity"/>
    <property type="evidence" value="ECO:0007669"/>
    <property type="project" value="TreeGrafter"/>
</dbReference>
<dbReference type="InterPro" id="IPR000644">
    <property type="entry name" value="CBS_dom"/>
</dbReference>
<dbReference type="PANTHER" id="PTHR13780:SF32">
    <property type="entry name" value="CBS DOMAIN-CONTAINING PROTEIN"/>
    <property type="match status" value="1"/>
</dbReference>
<dbReference type="WBParaSite" id="PSAMB.scaffold4599size14108.g24686.t1">
    <property type="protein sequence ID" value="PSAMB.scaffold4599size14108.g24686.t1"/>
    <property type="gene ID" value="PSAMB.scaffold4599size14108.g24686"/>
</dbReference>
<evidence type="ECO:0000256" key="1">
    <source>
        <dbReference type="ARBA" id="ARBA00006750"/>
    </source>
</evidence>
<evidence type="ECO:0000256" key="6">
    <source>
        <dbReference type="SAM" id="MobiDB-lite"/>
    </source>
</evidence>
<dbReference type="InterPro" id="IPR046342">
    <property type="entry name" value="CBS_dom_sf"/>
</dbReference>
<dbReference type="GO" id="GO:0005737">
    <property type="term" value="C:cytoplasm"/>
    <property type="evidence" value="ECO:0007669"/>
    <property type="project" value="TreeGrafter"/>
</dbReference>
<evidence type="ECO:0000256" key="5">
    <source>
        <dbReference type="PROSITE-ProRule" id="PRU00703"/>
    </source>
</evidence>
<evidence type="ECO:0000259" key="7">
    <source>
        <dbReference type="PROSITE" id="PS51371"/>
    </source>
</evidence>